<gene>
    <name evidence="2" type="ORF">ACJMK2_044108</name>
</gene>
<organism evidence="2 3">
    <name type="scientific">Sinanodonta woodiana</name>
    <name type="common">Chinese pond mussel</name>
    <name type="synonym">Anodonta woodiana</name>
    <dbReference type="NCBI Taxonomy" id="1069815"/>
    <lineage>
        <taxon>Eukaryota</taxon>
        <taxon>Metazoa</taxon>
        <taxon>Spiralia</taxon>
        <taxon>Lophotrochozoa</taxon>
        <taxon>Mollusca</taxon>
        <taxon>Bivalvia</taxon>
        <taxon>Autobranchia</taxon>
        <taxon>Heteroconchia</taxon>
        <taxon>Palaeoheterodonta</taxon>
        <taxon>Unionida</taxon>
        <taxon>Unionoidea</taxon>
        <taxon>Unionidae</taxon>
        <taxon>Unioninae</taxon>
        <taxon>Sinanodonta</taxon>
    </lineage>
</organism>
<name>A0ABD3VZ19_SINWO</name>
<feature type="region of interest" description="Disordered" evidence="1">
    <location>
        <begin position="1"/>
        <end position="133"/>
    </location>
</feature>
<proteinExistence type="predicted"/>
<feature type="compositionally biased region" description="Polar residues" evidence="1">
    <location>
        <begin position="124"/>
        <end position="133"/>
    </location>
</feature>
<feature type="compositionally biased region" description="Low complexity" evidence="1">
    <location>
        <begin position="17"/>
        <end position="28"/>
    </location>
</feature>
<reference evidence="2 3" key="1">
    <citation type="submission" date="2024-11" db="EMBL/GenBank/DDBJ databases">
        <title>Chromosome-level genome assembly of the freshwater bivalve Anodonta woodiana.</title>
        <authorList>
            <person name="Chen X."/>
        </authorList>
    </citation>
    <scope>NUCLEOTIDE SEQUENCE [LARGE SCALE GENOMIC DNA]</scope>
    <source>
        <strain evidence="2">MN2024</strain>
        <tissue evidence="2">Gills</tissue>
    </source>
</reference>
<protein>
    <submittedName>
        <fullName evidence="2">Uncharacterized protein</fullName>
    </submittedName>
</protein>
<feature type="compositionally biased region" description="Polar residues" evidence="1">
    <location>
        <begin position="29"/>
        <end position="44"/>
    </location>
</feature>
<comment type="caution">
    <text evidence="2">The sequence shown here is derived from an EMBL/GenBank/DDBJ whole genome shotgun (WGS) entry which is preliminary data.</text>
</comment>
<feature type="non-terminal residue" evidence="2">
    <location>
        <position position="1"/>
    </location>
</feature>
<dbReference type="AlphaFoldDB" id="A0ABD3VZ19"/>
<keyword evidence="3" id="KW-1185">Reference proteome</keyword>
<dbReference type="EMBL" id="JBJQND010000009">
    <property type="protein sequence ID" value="KAL3866849.1"/>
    <property type="molecule type" value="Genomic_DNA"/>
</dbReference>
<dbReference type="Proteomes" id="UP001634394">
    <property type="component" value="Unassembled WGS sequence"/>
</dbReference>
<sequence>DSITDSSLRPRVDAPHQQSQPQFSQSSPWTGTLVQHPFYQTGSDMRTEHPSNSSYSSNYPPAKNYPSTPHGVNYGNQMPSNVPYGSPSKREGQFRDGVLTNSSSRQAQPGGSNNNKNMPRFITHGQSNIWTEL</sequence>
<evidence type="ECO:0000313" key="2">
    <source>
        <dbReference type="EMBL" id="KAL3866849.1"/>
    </source>
</evidence>
<feature type="compositionally biased region" description="Polar residues" evidence="1">
    <location>
        <begin position="99"/>
        <end position="117"/>
    </location>
</feature>
<feature type="compositionally biased region" description="Low complexity" evidence="1">
    <location>
        <begin position="50"/>
        <end position="67"/>
    </location>
</feature>
<evidence type="ECO:0000313" key="3">
    <source>
        <dbReference type="Proteomes" id="UP001634394"/>
    </source>
</evidence>
<evidence type="ECO:0000256" key="1">
    <source>
        <dbReference type="SAM" id="MobiDB-lite"/>
    </source>
</evidence>
<accession>A0ABD3VZ19</accession>